<evidence type="ECO:0008006" key="3">
    <source>
        <dbReference type="Google" id="ProtNLM"/>
    </source>
</evidence>
<evidence type="ECO:0000313" key="2">
    <source>
        <dbReference type="Proteomes" id="UP000646484"/>
    </source>
</evidence>
<dbReference type="EMBL" id="JACOOH010000002">
    <property type="protein sequence ID" value="MBC5620663.1"/>
    <property type="molecule type" value="Genomic_DNA"/>
</dbReference>
<comment type="caution">
    <text evidence="1">The sequence shown here is derived from an EMBL/GenBank/DDBJ whole genome shotgun (WGS) entry which is preliminary data.</text>
</comment>
<gene>
    <name evidence="1" type="ORF">H8S64_06090</name>
</gene>
<dbReference type="RefSeq" id="WP_186975360.1">
    <property type="nucleotide sequence ID" value="NZ_JACOOH010000002.1"/>
</dbReference>
<evidence type="ECO:0000313" key="1">
    <source>
        <dbReference type="EMBL" id="MBC5620663.1"/>
    </source>
</evidence>
<protein>
    <recommendedName>
        <fullName evidence="3">HEAT repeat domain-containing protein</fullName>
    </recommendedName>
</protein>
<name>A0ABR7CYB4_9BACT</name>
<reference evidence="1 2" key="1">
    <citation type="submission" date="2020-08" db="EMBL/GenBank/DDBJ databases">
        <title>Genome public.</title>
        <authorList>
            <person name="Liu C."/>
            <person name="Sun Q."/>
        </authorList>
    </citation>
    <scope>NUCLEOTIDE SEQUENCE [LARGE SCALE GENOMIC DNA]</scope>
    <source>
        <strain evidence="1 2">NSJ-56</strain>
    </source>
</reference>
<dbReference type="Proteomes" id="UP000646484">
    <property type="component" value="Unassembled WGS sequence"/>
</dbReference>
<organism evidence="1 2">
    <name type="scientific">Butyricimonas hominis</name>
    <dbReference type="NCBI Taxonomy" id="2763032"/>
    <lineage>
        <taxon>Bacteria</taxon>
        <taxon>Pseudomonadati</taxon>
        <taxon>Bacteroidota</taxon>
        <taxon>Bacteroidia</taxon>
        <taxon>Bacteroidales</taxon>
        <taxon>Odoribacteraceae</taxon>
        <taxon>Butyricimonas</taxon>
    </lineage>
</organism>
<proteinExistence type="predicted"/>
<keyword evidence="2" id="KW-1185">Reference proteome</keyword>
<accession>A0ABR7CYB4</accession>
<sequence length="381" mass="46118">MKTDSFSGKLPWEGRPPIFEHVKAHLKDKNEKDRYLPDVSENNLHWKDYTPGYNDYSLIDREDPKINSKFIDRLIYLFDNYSKHARLEDKVEFYNMVKDHHIIGYMDEFFEKLSDRKIRIEYNAIELIYWMVRKAPDREVVKLGILFVGMLRNKKDLNLLTTLSQHEEFTFYVGIALFNMTPEWEVTLIKLIEPLSGHGKLLCLRYLLSNSEQEDTIEWCIRYGYQRLEMTELGVMDCMQYCNVPDYLQKEKWDEPLTRGVQVMLLFSLQYIEYEPVFDRIGKILYLYLRQTRGKRRGIIQYFILLWADNFFKSFKENEEVVEIADITEEEFADMWIEVLQEKKKSWYAEFHMCWDLDRDKLCKHANKAFSELLMKRYDQW</sequence>